<reference evidence="1" key="2">
    <citation type="submission" date="2010-05" db="EMBL/GenBank/DDBJ databases">
        <title>The Genome Sequence of Magnaporthe poae strain ATCC 64411.</title>
        <authorList>
            <consortium name="The Broad Institute Genome Sequencing Platform"/>
            <consortium name="Broad Institute Genome Sequencing Center for Infectious Disease"/>
            <person name="Ma L.-J."/>
            <person name="Dead R."/>
            <person name="Young S."/>
            <person name="Zeng Q."/>
            <person name="Koehrsen M."/>
            <person name="Alvarado L."/>
            <person name="Berlin A."/>
            <person name="Chapman S.B."/>
            <person name="Chen Z."/>
            <person name="Freedman E."/>
            <person name="Gellesch M."/>
            <person name="Goldberg J."/>
            <person name="Griggs A."/>
            <person name="Gujja S."/>
            <person name="Heilman E.R."/>
            <person name="Heiman D."/>
            <person name="Hepburn T."/>
            <person name="Howarth C."/>
            <person name="Jen D."/>
            <person name="Larson L."/>
            <person name="Mehta T."/>
            <person name="Neiman D."/>
            <person name="Pearson M."/>
            <person name="Roberts A."/>
            <person name="Saif S."/>
            <person name="Shea T."/>
            <person name="Shenoy N."/>
            <person name="Sisk P."/>
            <person name="Stolte C."/>
            <person name="Sykes S."/>
            <person name="Walk T."/>
            <person name="White J."/>
            <person name="Yandava C."/>
            <person name="Haas B."/>
            <person name="Nusbaum C."/>
            <person name="Birren B."/>
        </authorList>
    </citation>
    <scope>NUCLEOTIDE SEQUENCE</scope>
    <source>
        <strain evidence="1">ATCC 64411</strain>
    </source>
</reference>
<keyword evidence="3" id="KW-1185">Reference proteome</keyword>
<reference evidence="2" key="4">
    <citation type="journal article" date="2015" name="G3 (Bethesda)">
        <title>Genome sequences of three phytopathogenic species of the Magnaporthaceae family of fungi.</title>
        <authorList>
            <person name="Okagaki L.H."/>
            <person name="Nunes C.C."/>
            <person name="Sailsbery J."/>
            <person name="Clay B."/>
            <person name="Brown D."/>
            <person name="John T."/>
            <person name="Oh Y."/>
            <person name="Young N."/>
            <person name="Fitzgerald M."/>
            <person name="Haas B.J."/>
            <person name="Zeng Q."/>
            <person name="Young S."/>
            <person name="Adiconis X."/>
            <person name="Fan L."/>
            <person name="Levin J.Z."/>
            <person name="Mitchell T.K."/>
            <person name="Okubara P.A."/>
            <person name="Farman M.L."/>
            <person name="Kohn L.M."/>
            <person name="Birren B."/>
            <person name="Ma L.-J."/>
            <person name="Dean R.A."/>
        </authorList>
    </citation>
    <scope>NUCLEOTIDE SEQUENCE</scope>
    <source>
        <strain evidence="2">ATCC 64411 / 73-15</strain>
    </source>
</reference>
<name>A0A0C4EAU8_MAGP6</name>
<proteinExistence type="predicted"/>
<sequence length="137" mass="15363">MGYVALLSAWHEGWADWTEADWDLGPCPAPSSPIARKKKKPWVGSFVACCRRALREKGNKQPEPRQAEWGRKSGFPNVCRDRSSFTGRRIRDGTIRGGSIGPLVNDGWGLVFRFFSSSFRPSPHHPFCLVPVHVVNS</sequence>
<dbReference type="EMBL" id="ADBL01002500">
    <property type="status" value="NOT_ANNOTATED_CDS"/>
    <property type="molecule type" value="Genomic_DNA"/>
</dbReference>
<reference evidence="2" key="5">
    <citation type="submission" date="2015-06" db="UniProtKB">
        <authorList>
            <consortium name="EnsemblFungi"/>
        </authorList>
    </citation>
    <scope>IDENTIFICATION</scope>
    <source>
        <strain evidence="2">ATCC 64411</strain>
    </source>
</reference>
<reference evidence="1" key="3">
    <citation type="submission" date="2011-03" db="EMBL/GenBank/DDBJ databases">
        <title>Annotation of Magnaporthe poae ATCC 64411.</title>
        <authorList>
            <person name="Ma L.-J."/>
            <person name="Dead R."/>
            <person name="Young S.K."/>
            <person name="Zeng Q."/>
            <person name="Gargeya S."/>
            <person name="Fitzgerald M."/>
            <person name="Haas B."/>
            <person name="Abouelleil A."/>
            <person name="Alvarado L."/>
            <person name="Arachchi H.M."/>
            <person name="Berlin A."/>
            <person name="Brown A."/>
            <person name="Chapman S.B."/>
            <person name="Chen Z."/>
            <person name="Dunbar C."/>
            <person name="Freedman E."/>
            <person name="Gearin G."/>
            <person name="Gellesch M."/>
            <person name="Goldberg J."/>
            <person name="Griggs A."/>
            <person name="Gujja S."/>
            <person name="Heiman D."/>
            <person name="Howarth C."/>
            <person name="Larson L."/>
            <person name="Lui A."/>
            <person name="MacDonald P.J.P."/>
            <person name="Mehta T."/>
            <person name="Montmayeur A."/>
            <person name="Murphy C."/>
            <person name="Neiman D."/>
            <person name="Pearson M."/>
            <person name="Priest M."/>
            <person name="Roberts A."/>
            <person name="Saif S."/>
            <person name="Shea T."/>
            <person name="Shenoy N."/>
            <person name="Sisk P."/>
            <person name="Stolte C."/>
            <person name="Sykes S."/>
            <person name="Yandava C."/>
            <person name="Wortman J."/>
            <person name="Nusbaum C."/>
            <person name="Birren B."/>
        </authorList>
    </citation>
    <scope>NUCLEOTIDE SEQUENCE</scope>
    <source>
        <strain evidence="1">ATCC 64411</strain>
    </source>
</reference>
<reference evidence="3" key="1">
    <citation type="submission" date="2010-05" db="EMBL/GenBank/DDBJ databases">
        <title>The genome sequence of Magnaporthe poae strain ATCC 64411.</title>
        <authorList>
            <person name="Ma L.-J."/>
            <person name="Dead R."/>
            <person name="Young S."/>
            <person name="Zeng Q."/>
            <person name="Koehrsen M."/>
            <person name="Alvarado L."/>
            <person name="Berlin A."/>
            <person name="Chapman S.B."/>
            <person name="Chen Z."/>
            <person name="Freedman E."/>
            <person name="Gellesch M."/>
            <person name="Goldberg J."/>
            <person name="Griggs A."/>
            <person name="Gujja S."/>
            <person name="Heilman E.R."/>
            <person name="Heiman D."/>
            <person name="Hepburn T."/>
            <person name="Howarth C."/>
            <person name="Jen D."/>
            <person name="Larson L."/>
            <person name="Mehta T."/>
            <person name="Neiman D."/>
            <person name="Pearson M."/>
            <person name="Roberts A."/>
            <person name="Saif S."/>
            <person name="Shea T."/>
            <person name="Shenoy N."/>
            <person name="Sisk P."/>
            <person name="Stolte C."/>
            <person name="Sykes S."/>
            <person name="Walk T."/>
            <person name="White J."/>
            <person name="Yandava C."/>
            <person name="Haas B."/>
            <person name="Nusbaum C."/>
            <person name="Birren B."/>
        </authorList>
    </citation>
    <scope>NUCLEOTIDE SEQUENCE [LARGE SCALE GENOMIC DNA]</scope>
    <source>
        <strain evidence="3">ATCC 64411 / 73-15</strain>
    </source>
</reference>
<dbReference type="EnsemblFungi" id="MAPG_09779T0">
    <property type="protein sequence ID" value="MAPG_09779T0"/>
    <property type="gene ID" value="MAPG_09779"/>
</dbReference>
<accession>A0A0C4EAU8</accession>
<evidence type="ECO:0000313" key="3">
    <source>
        <dbReference type="Proteomes" id="UP000011715"/>
    </source>
</evidence>
<dbReference type="AlphaFoldDB" id="A0A0C4EAU8"/>
<dbReference type="EMBL" id="GL876976">
    <property type="protein sequence ID" value="KLU91258.1"/>
    <property type="molecule type" value="Genomic_DNA"/>
</dbReference>
<evidence type="ECO:0000313" key="1">
    <source>
        <dbReference type="EMBL" id="KLU91258.1"/>
    </source>
</evidence>
<dbReference type="Proteomes" id="UP000011715">
    <property type="component" value="Unassembled WGS sequence"/>
</dbReference>
<gene>
    <name evidence="1" type="ORF">MAPG_09779</name>
</gene>
<dbReference type="VEuPathDB" id="FungiDB:MAPG_09779"/>
<evidence type="ECO:0000313" key="2">
    <source>
        <dbReference type="EnsemblFungi" id="MAPG_09779T0"/>
    </source>
</evidence>
<protein>
    <submittedName>
        <fullName evidence="1 2">Uncharacterized protein</fullName>
    </submittedName>
</protein>
<organism evidence="2 3">
    <name type="scientific">Magnaporthiopsis poae (strain ATCC 64411 / 73-15)</name>
    <name type="common">Kentucky bluegrass fungus</name>
    <name type="synonym">Magnaporthe poae</name>
    <dbReference type="NCBI Taxonomy" id="644358"/>
    <lineage>
        <taxon>Eukaryota</taxon>
        <taxon>Fungi</taxon>
        <taxon>Dikarya</taxon>
        <taxon>Ascomycota</taxon>
        <taxon>Pezizomycotina</taxon>
        <taxon>Sordariomycetes</taxon>
        <taxon>Sordariomycetidae</taxon>
        <taxon>Magnaporthales</taxon>
        <taxon>Magnaporthaceae</taxon>
        <taxon>Magnaporthiopsis</taxon>
    </lineage>
</organism>